<gene>
    <name evidence="1" type="ORF">MRB53_030033</name>
</gene>
<comment type="caution">
    <text evidence="1">The sequence shown here is derived from an EMBL/GenBank/DDBJ whole genome shotgun (WGS) entry which is preliminary data.</text>
</comment>
<name>A0ACC2KK44_PERAE</name>
<reference evidence="1 2" key="1">
    <citation type="journal article" date="2022" name="Hortic Res">
        <title>A haplotype resolved chromosomal level avocado genome allows analysis of novel avocado genes.</title>
        <authorList>
            <person name="Nath O."/>
            <person name="Fletcher S.J."/>
            <person name="Hayward A."/>
            <person name="Shaw L.M."/>
            <person name="Masouleh A.K."/>
            <person name="Furtado A."/>
            <person name="Henry R.J."/>
            <person name="Mitter N."/>
        </authorList>
    </citation>
    <scope>NUCLEOTIDE SEQUENCE [LARGE SCALE GENOMIC DNA]</scope>
    <source>
        <strain evidence="2">cv. Hass</strain>
    </source>
</reference>
<protein>
    <submittedName>
        <fullName evidence="1">Uncharacterized protein</fullName>
    </submittedName>
</protein>
<keyword evidence="2" id="KW-1185">Reference proteome</keyword>
<evidence type="ECO:0000313" key="2">
    <source>
        <dbReference type="Proteomes" id="UP001234297"/>
    </source>
</evidence>
<dbReference type="EMBL" id="CM056817">
    <property type="protein sequence ID" value="KAJ8621504.1"/>
    <property type="molecule type" value="Genomic_DNA"/>
</dbReference>
<organism evidence="1 2">
    <name type="scientific">Persea americana</name>
    <name type="common">Avocado</name>
    <dbReference type="NCBI Taxonomy" id="3435"/>
    <lineage>
        <taxon>Eukaryota</taxon>
        <taxon>Viridiplantae</taxon>
        <taxon>Streptophyta</taxon>
        <taxon>Embryophyta</taxon>
        <taxon>Tracheophyta</taxon>
        <taxon>Spermatophyta</taxon>
        <taxon>Magnoliopsida</taxon>
        <taxon>Magnoliidae</taxon>
        <taxon>Laurales</taxon>
        <taxon>Lauraceae</taxon>
        <taxon>Persea</taxon>
    </lineage>
</organism>
<proteinExistence type="predicted"/>
<accession>A0ACC2KK44</accession>
<sequence length="358" mass="39744">MVSDREIANGVASILLHQSDRNAVTTVNDVVEQLEVKLGLDLSHKTAFIRDQIDLLLRHHIHTPPPPPKDHFALQFQNIHHPNHHHHPHFINPNTNTSTSTTATTTTANATSSTSSLRHRHHHLYEIDFQQPNVVVAAAAAPPPPPPPQQVPPPPKESAPTGGKRRGGAGGLNKLCGVSPALQAIVGEPAMTRTQIVKQLWAYIRKNNLQDPSNKRKIICNDELRLVFETDCTDMFKMNKLLAKHIITLEPKKDLGPGAKRLKVTSVESSAECTGPRSSPVIISSALANFLGTGEREMQQSEVMSRVWEYIRINRLEDPVNSMMILCDDKLQELFGYIQLPYLQFGSNEVITCRSNSN</sequence>
<evidence type="ECO:0000313" key="1">
    <source>
        <dbReference type="EMBL" id="KAJ8621504.1"/>
    </source>
</evidence>
<dbReference type="Proteomes" id="UP001234297">
    <property type="component" value="Chromosome 9"/>
</dbReference>